<dbReference type="InterPro" id="IPR036291">
    <property type="entry name" value="NAD(P)-bd_dom_sf"/>
</dbReference>
<dbReference type="AlphaFoldDB" id="A0A0N0VM95"/>
<evidence type="ECO:0000313" key="3">
    <source>
        <dbReference type="EMBL" id="KPB02964.1"/>
    </source>
</evidence>
<dbReference type="Gene3D" id="3.40.50.720">
    <property type="entry name" value="NAD(P)-binding Rossmann-like Domain"/>
    <property type="match status" value="1"/>
</dbReference>
<dbReference type="GO" id="GO:0000166">
    <property type="term" value="F:nucleotide binding"/>
    <property type="evidence" value="ECO:0007669"/>
    <property type="project" value="InterPro"/>
</dbReference>
<sequence>MIKVAIIGAGIGREHLAGYKALPDRFQVVTICDIDTARAEEICGGDKTISLTSEFDSVLANEDIDIIDICLPPHLHFDMSMKALAAGKHVVCEKPLVNSLREADLLAEQAKKYGKMLFPVFQYRFGPALSKLKALIDAGLAGKPLVASIETHWNREADYYANPWRGTWKGEQGGAILGHAIHNHDLLCAIFGGVAKLNAFVDTRVNDIEVEDCASISFVMESGALATSSITLGAATDTSRLRFVFENLTATSGTSPYRPAEDEWTFEARGNVTQADVDAVVSKVDFAHAGFAGFFEALADCLQNQGKNAVLIEDGRRSLEIVSMMYQSARSCTPVQAPIKEGDAFYNGWAPAD</sequence>
<dbReference type="PANTHER" id="PTHR43249:SF1">
    <property type="entry name" value="D-GLUCOSIDE 3-DEHYDROGENASE"/>
    <property type="match status" value="1"/>
</dbReference>
<evidence type="ECO:0000259" key="1">
    <source>
        <dbReference type="Pfam" id="PF01408"/>
    </source>
</evidence>
<evidence type="ECO:0000313" key="4">
    <source>
        <dbReference type="Proteomes" id="UP000038011"/>
    </source>
</evidence>
<dbReference type="Pfam" id="PF22725">
    <property type="entry name" value="GFO_IDH_MocA_C3"/>
    <property type="match status" value="1"/>
</dbReference>
<comment type="caution">
    <text evidence="3">The sequence shown here is derived from an EMBL/GenBank/DDBJ whole genome shotgun (WGS) entry which is preliminary data.</text>
</comment>
<dbReference type="Proteomes" id="UP000038011">
    <property type="component" value="Unassembled WGS sequence"/>
</dbReference>
<dbReference type="SUPFAM" id="SSF51735">
    <property type="entry name" value="NAD(P)-binding Rossmann-fold domains"/>
    <property type="match status" value="1"/>
</dbReference>
<dbReference type="InterPro" id="IPR000683">
    <property type="entry name" value="Gfo/Idh/MocA-like_OxRdtase_N"/>
</dbReference>
<organism evidence="3 4">
    <name type="scientific">Ahrensia marina</name>
    <dbReference type="NCBI Taxonomy" id="1514904"/>
    <lineage>
        <taxon>Bacteria</taxon>
        <taxon>Pseudomonadati</taxon>
        <taxon>Pseudomonadota</taxon>
        <taxon>Alphaproteobacteria</taxon>
        <taxon>Hyphomicrobiales</taxon>
        <taxon>Ahrensiaceae</taxon>
        <taxon>Ahrensia</taxon>
    </lineage>
</organism>
<proteinExistence type="predicted"/>
<dbReference type="PATRIC" id="fig|1514904.3.peg.5"/>
<dbReference type="EMBL" id="JXMU01000001">
    <property type="protein sequence ID" value="KPB02964.1"/>
    <property type="molecule type" value="Genomic_DNA"/>
</dbReference>
<dbReference type="PANTHER" id="PTHR43249">
    <property type="entry name" value="UDP-N-ACETYL-2-AMINO-2-DEOXY-D-GLUCURONATE OXIDASE"/>
    <property type="match status" value="1"/>
</dbReference>
<reference evidence="3 4" key="1">
    <citation type="submission" date="2015-01" db="EMBL/GenBank/DDBJ databases">
        <title>Ahrensia donghaiensis sp. nov., a novel dimethylsulphoniopropionate-cleavage bacterium isolated from seawater and emended descriptions of the genus Ahrensia and Ahrensia kielensis.</title>
        <authorList>
            <person name="Liu J."/>
        </authorList>
    </citation>
    <scope>NUCLEOTIDE SEQUENCE [LARGE SCALE GENOMIC DNA]</scope>
    <source>
        <strain evidence="3 4">LZD062</strain>
    </source>
</reference>
<evidence type="ECO:0000259" key="2">
    <source>
        <dbReference type="Pfam" id="PF22725"/>
    </source>
</evidence>
<protein>
    <submittedName>
        <fullName evidence="3">Oxidoreductase</fullName>
    </submittedName>
</protein>
<feature type="domain" description="Gfo/Idh/MocA-like oxidoreductase N-terminal" evidence="1">
    <location>
        <begin position="2"/>
        <end position="118"/>
    </location>
</feature>
<dbReference type="SUPFAM" id="SSF55347">
    <property type="entry name" value="Glyceraldehyde-3-phosphate dehydrogenase-like, C-terminal domain"/>
    <property type="match status" value="1"/>
</dbReference>
<dbReference type="InterPro" id="IPR052515">
    <property type="entry name" value="Gfo/Idh/MocA_Oxidoreductase"/>
</dbReference>
<dbReference type="Pfam" id="PF01408">
    <property type="entry name" value="GFO_IDH_MocA"/>
    <property type="match status" value="1"/>
</dbReference>
<name>A0A0N0VM95_9HYPH</name>
<dbReference type="InterPro" id="IPR055170">
    <property type="entry name" value="GFO_IDH_MocA-like_dom"/>
</dbReference>
<keyword evidence="4" id="KW-1185">Reference proteome</keyword>
<feature type="domain" description="GFO/IDH/MocA-like oxidoreductase" evidence="2">
    <location>
        <begin position="131"/>
        <end position="246"/>
    </location>
</feature>
<accession>A0A0N0VM95</accession>
<dbReference type="Gene3D" id="3.30.360.10">
    <property type="entry name" value="Dihydrodipicolinate Reductase, domain 2"/>
    <property type="match status" value="1"/>
</dbReference>
<gene>
    <name evidence="3" type="ORF">SU32_00025</name>
</gene>
<dbReference type="STRING" id="1514904.SU32_00025"/>